<protein>
    <submittedName>
        <fullName evidence="1">Uncharacterized protein</fullName>
    </submittedName>
</protein>
<evidence type="ECO:0000313" key="2">
    <source>
        <dbReference type="Proteomes" id="UP000177165"/>
    </source>
</evidence>
<name>A0A1G2ATA3_9BACT</name>
<evidence type="ECO:0000313" key="1">
    <source>
        <dbReference type="EMBL" id="OGY79759.1"/>
    </source>
</evidence>
<organism evidence="1 2">
    <name type="scientific">Candidatus Kerfeldbacteria bacterium RIFCSPHIGHO2_02_FULL_42_14</name>
    <dbReference type="NCBI Taxonomy" id="1798540"/>
    <lineage>
        <taxon>Bacteria</taxon>
        <taxon>Candidatus Kerfeldiibacteriota</taxon>
    </lineage>
</organism>
<comment type="caution">
    <text evidence="1">The sequence shown here is derived from an EMBL/GenBank/DDBJ whole genome shotgun (WGS) entry which is preliminary data.</text>
</comment>
<dbReference type="EMBL" id="MHKB01000007">
    <property type="protein sequence ID" value="OGY79759.1"/>
    <property type="molecule type" value="Genomic_DNA"/>
</dbReference>
<gene>
    <name evidence="1" type="ORF">A3B74_01810</name>
</gene>
<proteinExistence type="predicted"/>
<dbReference type="Proteomes" id="UP000177165">
    <property type="component" value="Unassembled WGS sequence"/>
</dbReference>
<accession>A0A1G2ATA3</accession>
<dbReference type="AlphaFoldDB" id="A0A1G2ATA3"/>
<sequence length="100" mass="11450">MAKHKLHFSQVQKHRGGNMHILVKISCEYGIDLKKLVNELNQLEKVGAQKIQVLKFVNSAEELTGLNDVLSSESEEEKKAKKDIANEVFQKMAEESRLWD</sequence>
<dbReference type="STRING" id="1798540.A3B74_01810"/>
<reference evidence="1 2" key="1">
    <citation type="journal article" date="2016" name="Nat. Commun.">
        <title>Thousands of microbial genomes shed light on interconnected biogeochemical processes in an aquifer system.</title>
        <authorList>
            <person name="Anantharaman K."/>
            <person name="Brown C.T."/>
            <person name="Hug L.A."/>
            <person name="Sharon I."/>
            <person name="Castelle C.J."/>
            <person name="Probst A.J."/>
            <person name="Thomas B.C."/>
            <person name="Singh A."/>
            <person name="Wilkins M.J."/>
            <person name="Karaoz U."/>
            <person name="Brodie E.L."/>
            <person name="Williams K.H."/>
            <person name="Hubbard S.S."/>
            <person name="Banfield J.F."/>
        </authorList>
    </citation>
    <scope>NUCLEOTIDE SEQUENCE [LARGE SCALE GENOMIC DNA]</scope>
</reference>